<name>A0AAI8QCY9_9BRAD</name>
<gene>
    <name evidence="1" type="ORF">S23_37170</name>
</gene>
<evidence type="ECO:0000313" key="1">
    <source>
        <dbReference type="EMBL" id="BAL76915.1"/>
    </source>
</evidence>
<evidence type="ECO:0000313" key="2">
    <source>
        <dbReference type="Proteomes" id="UP000007886"/>
    </source>
</evidence>
<keyword evidence="2" id="KW-1185">Reference proteome</keyword>
<dbReference type="Proteomes" id="UP000007886">
    <property type="component" value="Chromosome"/>
</dbReference>
<protein>
    <submittedName>
        <fullName evidence="1">Uncharacterized protein</fullName>
    </submittedName>
</protein>
<organism evidence="1 2">
    <name type="scientific">Bradyrhizobium cosmicum</name>
    <dbReference type="NCBI Taxonomy" id="1404864"/>
    <lineage>
        <taxon>Bacteria</taxon>
        <taxon>Pseudomonadati</taxon>
        <taxon>Pseudomonadota</taxon>
        <taxon>Alphaproteobacteria</taxon>
        <taxon>Hyphomicrobiales</taxon>
        <taxon>Nitrobacteraceae</taxon>
        <taxon>Bradyrhizobium</taxon>
    </lineage>
</organism>
<reference evidence="1 2" key="1">
    <citation type="journal article" date="2012" name="Microbes Environ.">
        <title>Complete genome sequence of Bradyrhizobium sp. S23321: insights into symbiosis evolution in soil oligotrophs.</title>
        <authorList>
            <person name="Okubo T."/>
            <person name="Tsukui T."/>
            <person name="Maita H."/>
            <person name="Okamoto S."/>
            <person name="Oshima K."/>
            <person name="Fujisawa T."/>
            <person name="Saito A."/>
            <person name="Futamata H."/>
            <person name="Hattori R."/>
            <person name="Shimomura Y."/>
            <person name="Haruta S."/>
            <person name="Morimoto S."/>
            <person name="Wang Y."/>
            <person name="Sakai Y."/>
            <person name="Hattori M."/>
            <person name="Aizawa S."/>
            <person name="Nagashima K.V.P."/>
            <person name="Masuda S."/>
            <person name="Hattori T."/>
            <person name="Yamashita A."/>
            <person name="Bao Z."/>
            <person name="Hayatsu M."/>
            <person name="Kajiya-Kanegae H."/>
            <person name="Yoshinaga I."/>
            <person name="Sakamoto K."/>
            <person name="Toyota K."/>
            <person name="Nakao M."/>
            <person name="Kohara M."/>
            <person name="Anda M."/>
            <person name="Niwa R."/>
            <person name="Jung-Hwan P."/>
            <person name="Sameshima-Saito R."/>
            <person name="Tokuda S."/>
            <person name="Yamamoto S."/>
            <person name="Yamamoto S."/>
            <person name="Yokoyama T."/>
            <person name="Akutsu T."/>
            <person name="Nakamura Y."/>
            <person name="Nakahira-Yanaka Y."/>
            <person name="Takada Hoshino Y."/>
            <person name="Hirakawa H."/>
            <person name="Mitsui H."/>
            <person name="Terasawa K."/>
            <person name="Itakura M."/>
            <person name="Sato S."/>
            <person name="Ikeda-Ohtsubo W."/>
            <person name="Sakakura N."/>
            <person name="Kaminuma E."/>
            <person name="Minamisawa K."/>
        </authorList>
    </citation>
    <scope>NUCLEOTIDE SEQUENCE [LARGE SCALE GENOMIC DNA]</scope>
    <source>
        <strain evidence="1 2">S23321</strain>
    </source>
</reference>
<dbReference type="KEGG" id="brs:S23_37170"/>
<dbReference type="AlphaFoldDB" id="A0AAI8QCY9"/>
<dbReference type="EMBL" id="AP012279">
    <property type="protein sequence ID" value="BAL76915.1"/>
    <property type="molecule type" value="Genomic_DNA"/>
</dbReference>
<accession>A0AAI8QCY9</accession>
<proteinExistence type="predicted"/>
<sequence>MVLAFRRPRLVGAGAQDIAARLRARLMRAKLRECVLRPAALTGHAVLHRRPLRLLLAKLARRQARLKCAESPKPYA</sequence>